<evidence type="ECO:0000313" key="1">
    <source>
        <dbReference type="EMBL" id="MBB6482244.1"/>
    </source>
</evidence>
<evidence type="ECO:0000313" key="2">
    <source>
        <dbReference type="Proteomes" id="UP000587760"/>
    </source>
</evidence>
<proteinExistence type="predicted"/>
<comment type="caution">
    <text evidence="1">The sequence shown here is derived from an EMBL/GenBank/DDBJ whole genome shotgun (WGS) entry which is preliminary data.</text>
</comment>
<name>A0A841RA46_9SPIO</name>
<sequence length="93" mass="10385">MIHNVLLNGKINTLLVVEDGEADYSVNPLFEAIKQQAERIELLEQQNSSLIKQEEILLSILELSTKAASGNVSVEISKDNDIPYLEEAMEDID</sequence>
<accession>A0A841RA46</accession>
<dbReference type="AlphaFoldDB" id="A0A841RA46"/>
<reference evidence="1 2" key="1">
    <citation type="submission" date="2020-08" db="EMBL/GenBank/DDBJ databases">
        <title>Genomic Encyclopedia of Type Strains, Phase IV (KMG-IV): sequencing the most valuable type-strain genomes for metagenomic binning, comparative biology and taxonomic classification.</title>
        <authorList>
            <person name="Goeker M."/>
        </authorList>
    </citation>
    <scope>NUCLEOTIDE SEQUENCE [LARGE SCALE GENOMIC DNA]</scope>
    <source>
        <strain evidence="1 2">DSM 2461</strain>
    </source>
</reference>
<organism evidence="1 2">
    <name type="scientific">Spirochaeta isovalerica</name>
    <dbReference type="NCBI Taxonomy" id="150"/>
    <lineage>
        <taxon>Bacteria</taxon>
        <taxon>Pseudomonadati</taxon>
        <taxon>Spirochaetota</taxon>
        <taxon>Spirochaetia</taxon>
        <taxon>Spirochaetales</taxon>
        <taxon>Spirochaetaceae</taxon>
        <taxon>Spirochaeta</taxon>
    </lineage>
</organism>
<keyword evidence="2" id="KW-1185">Reference proteome</keyword>
<keyword evidence="1" id="KW-0418">Kinase</keyword>
<keyword evidence="1" id="KW-0723">Serine/threonine-protein kinase</keyword>
<keyword evidence="1" id="KW-0808">Transferase</keyword>
<protein>
    <submittedName>
        <fullName evidence="1">Serine/threonine protein kinase HipA of HipAB toxin-antitoxin module</fullName>
    </submittedName>
</protein>
<gene>
    <name evidence="1" type="ORF">HNR50_003933</name>
</gene>
<dbReference type="EMBL" id="JACHGJ010000010">
    <property type="protein sequence ID" value="MBB6482244.1"/>
    <property type="molecule type" value="Genomic_DNA"/>
</dbReference>
<dbReference type="RefSeq" id="WP_184748477.1">
    <property type="nucleotide sequence ID" value="NZ_JACHGJ010000010.1"/>
</dbReference>
<dbReference type="Proteomes" id="UP000587760">
    <property type="component" value="Unassembled WGS sequence"/>
</dbReference>
<dbReference type="GO" id="GO:0004674">
    <property type="term" value="F:protein serine/threonine kinase activity"/>
    <property type="evidence" value="ECO:0007669"/>
    <property type="project" value="UniProtKB-KW"/>
</dbReference>